<name>K1PZD9_MAGGI</name>
<dbReference type="InterPro" id="IPR040773">
    <property type="entry name" value="Rpn6_N"/>
</dbReference>
<evidence type="ECO:0000259" key="1">
    <source>
        <dbReference type="Pfam" id="PF18055"/>
    </source>
</evidence>
<protein>
    <submittedName>
        <fullName evidence="2">26S proteasome non-ATPase regulatory subunit 11</fullName>
    </submittedName>
</protein>
<organism evidence="2">
    <name type="scientific">Magallana gigas</name>
    <name type="common">Pacific oyster</name>
    <name type="synonym">Crassostrea gigas</name>
    <dbReference type="NCBI Taxonomy" id="29159"/>
    <lineage>
        <taxon>Eukaryota</taxon>
        <taxon>Metazoa</taxon>
        <taxon>Spiralia</taxon>
        <taxon>Lophotrochozoa</taxon>
        <taxon>Mollusca</taxon>
        <taxon>Bivalvia</taxon>
        <taxon>Autobranchia</taxon>
        <taxon>Pteriomorphia</taxon>
        <taxon>Ostreida</taxon>
        <taxon>Ostreoidea</taxon>
        <taxon>Ostreidae</taxon>
        <taxon>Magallana</taxon>
    </lineage>
</organism>
<dbReference type="EMBL" id="JH815984">
    <property type="protein sequence ID" value="EKC27008.1"/>
    <property type="molecule type" value="Genomic_DNA"/>
</dbReference>
<proteinExistence type="predicted"/>
<dbReference type="GO" id="GO:0000502">
    <property type="term" value="C:proteasome complex"/>
    <property type="evidence" value="ECO:0007669"/>
    <property type="project" value="UniProtKB-KW"/>
</dbReference>
<feature type="domain" description="26S proteasome regulatory subunit Rpn6 N-terminal" evidence="1">
    <location>
        <begin position="6"/>
        <end position="58"/>
    </location>
</feature>
<evidence type="ECO:0000313" key="2">
    <source>
        <dbReference type="EMBL" id="EKC27008.1"/>
    </source>
</evidence>
<dbReference type="AlphaFoldDB" id="K1PZD9"/>
<accession>K1PZD9</accession>
<gene>
    <name evidence="2" type="ORF">CGI_10004161</name>
</gene>
<dbReference type="Pfam" id="PF18055">
    <property type="entry name" value="RPN6_N"/>
    <property type="match status" value="1"/>
</dbReference>
<dbReference type="HOGENOM" id="CLU_205587_0_0_1"/>
<keyword evidence="2" id="KW-0647">Proteasome</keyword>
<sequence length="64" mass="7073">MELEKAQTLKVTNKNAAIDILYNIVKRNVDTNSENDIKTKEQAILDLGELLAATGQAEGNWRTG</sequence>
<reference evidence="2" key="1">
    <citation type="journal article" date="2012" name="Nature">
        <title>The oyster genome reveals stress adaptation and complexity of shell formation.</title>
        <authorList>
            <person name="Zhang G."/>
            <person name="Fang X."/>
            <person name="Guo X."/>
            <person name="Li L."/>
            <person name="Luo R."/>
            <person name="Xu F."/>
            <person name="Yang P."/>
            <person name="Zhang L."/>
            <person name="Wang X."/>
            <person name="Qi H."/>
            <person name="Xiong Z."/>
            <person name="Que H."/>
            <person name="Xie Y."/>
            <person name="Holland P.W."/>
            <person name="Paps J."/>
            <person name="Zhu Y."/>
            <person name="Wu F."/>
            <person name="Chen Y."/>
            <person name="Wang J."/>
            <person name="Peng C."/>
            <person name="Meng J."/>
            <person name="Yang L."/>
            <person name="Liu J."/>
            <person name="Wen B."/>
            <person name="Zhang N."/>
            <person name="Huang Z."/>
            <person name="Zhu Q."/>
            <person name="Feng Y."/>
            <person name="Mount A."/>
            <person name="Hedgecock D."/>
            <person name="Xu Z."/>
            <person name="Liu Y."/>
            <person name="Domazet-Loso T."/>
            <person name="Du Y."/>
            <person name="Sun X."/>
            <person name="Zhang S."/>
            <person name="Liu B."/>
            <person name="Cheng P."/>
            <person name="Jiang X."/>
            <person name="Li J."/>
            <person name="Fan D."/>
            <person name="Wang W."/>
            <person name="Fu W."/>
            <person name="Wang T."/>
            <person name="Wang B."/>
            <person name="Zhang J."/>
            <person name="Peng Z."/>
            <person name="Li Y."/>
            <person name="Li N."/>
            <person name="Wang J."/>
            <person name="Chen M."/>
            <person name="He Y."/>
            <person name="Tan F."/>
            <person name="Song X."/>
            <person name="Zheng Q."/>
            <person name="Huang R."/>
            <person name="Yang H."/>
            <person name="Du X."/>
            <person name="Chen L."/>
            <person name="Yang M."/>
            <person name="Gaffney P.M."/>
            <person name="Wang S."/>
            <person name="Luo L."/>
            <person name="She Z."/>
            <person name="Ming Y."/>
            <person name="Huang W."/>
            <person name="Zhang S."/>
            <person name="Huang B."/>
            <person name="Zhang Y."/>
            <person name="Qu T."/>
            <person name="Ni P."/>
            <person name="Miao G."/>
            <person name="Wang J."/>
            <person name="Wang Q."/>
            <person name="Steinberg C.E."/>
            <person name="Wang H."/>
            <person name="Li N."/>
            <person name="Qian L."/>
            <person name="Zhang G."/>
            <person name="Li Y."/>
            <person name="Yang H."/>
            <person name="Liu X."/>
            <person name="Wang J."/>
            <person name="Yin Y."/>
            <person name="Wang J."/>
        </authorList>
    </citation>
    <scope>NUCLEOTIDE SEQUENCE [LARGE SCALE GENOMIC DNA]</scope>
    <source>
        <strain evidence="2">05x7-T-G4-1.051#20</strain>
    </source>
</reference>
<dbReference type="InParanoid" id="K1PZD9"/>